<dbReference type="Gene3D" id="3.40.710.10">
    <property type="entry name" value="DD-peptidase/beta-lactamase superfamily"/>
    <property type="match status" value="1"/>
</dbReference>
<dbReference type="SUPFAM" id="SSF56601">
    <property type="entry name" value="beta-lactamase/transpeptidase-like"/>
    <property type="match status" value="1"/>
</dbReference>
<feature type="compositionally biased region" description="Basic residues" evidence="14">
    <location>
        <begin position="9"/>
        <end position="19"/>
    </location>
</feature>
<proteinExistence type="inferred from homology"/>
<evidence type="ECO:0000313" key="18">
    <source>
        <dbReference type="EMBL" id="GHE66036.1"/>
    </source>
</evidence>
<gene>
    <name evidence="18" type="ORF">GCM10018785_38500</name>
</gene>
<dbReference type="SUPFAM" id="SSF53955">
    <property type="entry name" value="Lysozyme-like"/>
    <property type="match status" value="1"/>
</dbReference>
<comment type="catalytic activity">
    <reaction evidence="12">
        <text>Preferential cleavage: (Ac)2-L-Lys-D-Ala-|-D-Ala. Also transpeptidation of peptidyl-alanyl moieties that are N-acyl substituents of D-alanine.</text>
        <dbReference type="EC" id="3.4.16.4"/>
    </reaction>
</comment>
<dbReference type="GO" id="GO:0009252">
    <property type="term" value="P:peptidoglycan biosynthetic process"/>
    <property type="evidence" value="ECO:0007669"/>
    <property type="project" value="UniProtKB-KW"/>
</dbReference>
<evidence type="ECO:0000256" key="9">
    <source>
        <dbReference type="ARBA" id="ARBA00022984"/>
    </source>
</evidence>
<dbReference type="EMBL" id="BNBT01000056">
    <property type="protein sequence ID" value="GHE66036.1"/>
    <property type="molecule type" value="Genomic_DNA"/>
</dbReference>
<keyword evidence="19" id="KW-1185">Reference proteome</keyword>
<dbReference type="GO" id="GO:0006508">
    <property type="term" value="P:proteolysis"/>
    <property type="evidence" value="ECO:0007669"/>
    <property type="project" value="UniProtKB-KW"/>
</dbReference>
<dbReference type="Gene3D" id="1.10.3810.10">
    <property type="entry name" value="Biosynthetic peptidoglycan transglycosylase-like"/>
    <property type="match status" value="1"/>
</dbReference>
<protein>
    <submittedName>
        <fullName evidence="18">Penicillin-binding protein</fullName>
    </submittedName>
</protein>
<dbReference type="GO" id="GO:0071555">
    <property type="term" value="P:cell wall organization"/>
    <property type="evidence" value="ECO:0007669"/>
    <property type="project" value="UniProtKB-KW"/>
</dbReference>
<dbReference type="GO" id="GO:0009002">
    <property type="term" value="F:serine-type D-Ala-D-Ala carboxypeptidase activity"/>
    <property type="evidence" value="ECO:0007669"/>
    <property type="project" value="UniProtKB-EC"/>
</dbReference>
<dbReference type="RefSeq" id="WP_190137213.1">
    <property type="nucleotide sequence ID" value="NZ_BNBT01000056.1"/>
</dbReference>
<evidence type="ECO:0000256" key="13">
    <source>
        <dbReference type="ARBA" id="ARBA00049902"/>
    </source>
</evidence>
<feature type="region of interest" description="Disordered" evidence="14">
    <location>
        <begin position="742"/>
        <end position="840"/>
    </location>
</feature>
<dbReference type="InterPro" id="IPR001460">
    <property type="entry name" value="PCN-bd_Tpept"/>
</dbReference>
<dbReference type="PANTHER" id="PTHR32282">
    <property type="entry name" value="BINDING PROTEIN TRANSPEPTIDASE, PUTATIVE-RELATED"/>
    <property type="match status" value="1"/>
</dbReference>
<dbReference type="InterPro" id="IPR012338">
    <property type="entry name" value="Beta-lactam/transpept-like"/>
</dbReference>
<evidence type="ECO:0000256" key="7">
    <source>
        <dbReference type="ARBA" id="ARBA00022801"/>
    </source>
</evidence>
<dbReference type="Pfam" id="PF00905">
    <property type="entry name" value="Transpeptidase"/>
    <property type="match status" value="1"/>
</dbReference>
<keyword evidence="10" id="KW-0511">Multifunctional enzyme</keyword>
<evidence type="ECO:0000256" key="4">
    <source>
        <dbReference type="ARBA" id="ARBA00022670"/>
    </source>
</evidence>
<evidence type="ECO:0000256" key="6">
    <source>
        <dbReference type="ARBA" id="ARBA00022679"/>
    </source>
</evidence>
<feature type="domain" description="Penicillin-binding protein transpeptidase" evidence="16">
    <location>
        <begin position="429"/>
        <end position="678"/>
    </location>
</feature>
<feature type="region of interest" description="Disordered" evidence="14">
    <location>
        <begin position="643"/>
        <end position="665"/>
    </location>
</feature>
<evidence type="ECO:0000256" key="11">
    <source>
        <dbReference type="ARBA" id="ARBA00023316"/>
    </source>
</evidence>
<feature type="compositionally biased region" description="Basic and acidic residues" evidence="14">
    <location>
        <begin position="828"/>
        <end position="840"/>
    </location>
</feature>
<keyword evidence="15" id="KW-1133">Transmembrane helix</keyword>
<dbReference type="AlphaFoldDB" id="A0A918ZR44"/>
<keyword evidence="7" id="KW-0378">Hydrolase</keyword>
<evidence type="ECO:0000256" key="3">
    <source>
        <dbReference type="ARBA" id="ARBA00022645"/>
    </source>
</evidence>
<comment type="caution">
    <text evidence="18">The sequence shown here is derived from an EMBL/GenBank/DDBJ whole genome shotgun (WGS) entry which is preliminary data.</text>
</comment>
<keyword evidence="6" id="KW-0808">Transferase</keyword>
<comment type="similarity">
    <text evidence="2">In the N-terminal section; belongs to the glycosyltransferase 51 family.</text>
</comment>
<accession>A0A918ZR44</accession>
<dbReference type="Pfam" id="PF00912">
    <property type="entry name" value="Transgly"/>
    <property type="match status" value="1"/>
</dbReference>
<evidence type="ECO:0000256" key="2">
    <source>
        <dbReference type="ARBA" id="ARBA00007739"/>
    </source>
</evidence>
<sequence length="840" mass="89105">MGRAEERKARQRGARRAARGRPSGGTPAAGTPADAGTPDTGTHPGAGTGPAADGPAGTGPGGPGAGAGSGSGGSGSGGRPGKRPRGGKPKPTGIRRFFTWKKLLGYFFGVILLGILGFVVLYLVVDIPKGNALAKKQSNIFKYSDGTVFYRDGDVNREIVDLDEIPKDVQRTFVAAENKSFYKDTGIDFKGTARGVLNTLSGKGKQGGSTITQQYVKNYYLSQEQTVSRKLKELVISLKVDREKSKDDILAGYINTSYYGRGAYGIQAAAQAYYGVDAAKLNVAQGAYLAALLQAPSSYDWATASDTGKKLVKERWNYVLDNMVEEDWLDSGERDGLKFPYPDPPKAAPGMKGQTGYLVQFANEIVQRQIMRQGYTKSEAEAQLKLGGYTITLNIDRKKQRQLEKAVDRKLNDRLDPKKSKADARVQAGAVSVDPKTGAVVAMYGGSDYLKHYRNNATRTDYQPASTFKPLILAAALEEGATTQDGTPITANTIYSGRSERPVKGSDIAFAPPNEDDVSYGPVTVQTAMNKSINSVFAQMGVDVKMDKVLETAGKLGMDVKGLPAVPAQTLGSMGASPLEMAGVYATLDNHGKKVTPRLVKSVEHKDRAVELPGAIGDQVIKRGAADSVTSVLTGVVDDGTARKSVRDAPTRDGQQVAGKTGTSDDNKSAWFVGYTPKLVTSVGLFGEQPKDDGDVKRGTQVSMRGAGGKPRVDGGSFPAEIWAAYTFDATGSRTKFDLDTDMGAAVAPPPEPTTQAPPTPTLRPTQPEEDEDKPSSKPPTTPPSSTKPPTTKPPTTPPPTTPTTTPPTTPSTNPPSTGGTGTPDDPEDRRADRSSRSDE</sequence>
<keyword evidence="3" id="KW-0121">Carboxypeptidase</keyword>
<dbReference type="GO" id="GO:0030288">
    <property type="term" value="C:outer membrane-bounded periplasmic space"/>
    <property type="evidence" value="ECO:0007669"/>
    <property type="project" value="TreeGrafter"/>
</dbReference>
<evidence type="ECO:0000256" key="5">
    <source>
        <dbReference type="ARBA" id="ARBA00022676"/>
    </source>
</evidence>
<dbReference type="FunFam" id="1.10.3810.10:FF:000001">
    <property type="entry name" value="Penicillin-binding protein 1A"/>
    <property type="match status" value="1"/>
</dbReference>
<evidence type="ECO:0000256" key="10">
    <source>
        <dbReference type="ARBA" id="ARBA00023268"/>
    </source>
</evidence>
<keyword evidence="15" id="KW-0812">Transmembrane</keyword>
<keyword evidence="9" id="KW-0573">Peptidoglycan synthesis</keyword>
<keyword evidence="5" id="KW-0328">Glycosyltransferase</keyword>
<dbReference type="GO" id="GO:0008658">
    <property type="term" value="F:penicillin binding"/>
    <property type="evidence" value="ECO:0007669"/>
    <property type="project" value="InterPro"/>
</dbReference>
<feature type="region of interest" description="Disordered" evidence="14">
    <location>
        <begin position="685"/>
        <end position="713"/>
    </location>
</feature>
<feature type="domain" description="Glycosyl transferase family 51" evidence="17">
    <location>
        <begin position="154"/>
        <end position="323"/>
    </location>
</feature>
<keyword evidence="8" id="KW-0133">Cell shape</keyword>
<feature type="region of interest" description="Disordered" evidence="14">
    <location>
        <begin position="1"/>
        <end position="92"/>
    </location>
</feature>
<feature type="compositionally biased region" description="Low complexity" evidence="14">
    <location>
        <begin position="20"/>
        <end position="55"/>
    </location>
</feature>
<evidence type="ECO:0000256" key="8">
    <source>
        <dbReference type="ARBA" id="ARBA00022960"/>
    </source>
</evidence>
<dbReference type="PANTHER" id="PTHR32282:SF34">
    <property type="entry name" value="PENICILLIN-BINDING PROTEIN 1A"/>
    <property type="match status" value="1"/>
</dbReference>
<dbReference type="InterPro" id="IPR023346">
    <property type="entry name" value="Lysozyme-like_dom_sf"/>
</dbReference>
<dbReference type="InterPro" id="IPR001264">
    <property type="entry name" value="Glyco_trans_51"/>
</dbReference>
<feature type="compositionally biased region" description="Gly residues" evidence="14">
    <location>
        <begin position="56"/>
        <end position="79"/>
    </location>
</feature>
<evidence type="ECO:0000256" key="14">
    <source>
        <dbReference type="SAM" id="MobiDB-lite"/>
    </source>
</evidence>
<evidence type="ECO:0000256" key="1">
    <source>
        <dbReference type="ARBA" id="ARBA00007090"/>
    </source>
</evidence>
<keyword evidence="11" id="KW-0961">Cell wall biogenesis/degradation</keyword>
<dbReference type="InterPro" id="IPR036950">
    <property type="entry name" value="PBP_transglycosylase"/>
</dbReference>
<evidence type="ECO:0000259" key="17">
    <source>
        <dbReference type="Pfam" id="PF00912"/>
    </source>
</evidence>
<dbReference type="GO" id="GO:0008360">
    <property type="term" value="P:regulation of cell shape"/>
    <property type="evidence" value="ECO:0007669"/>
    <property type="project" value="UniProtKB-KW"/>
</dbReference>
<evidence type="ECO:0000259" key="16">
    <source>
        <dbReference type="Pfam" id="PF00905"/>
    </source>
</evidence>
<comment type="catalytic activity">
    <reaction evidence="13">
        <text>[GlcNAc-(1-&gt;4)-Mur2Ac(oyl-L-Ala-gamma-D-Glu-L-Lys-D-Ala-D-Ala)](n)-di-trans,octa-cis-undecaprenyl diphosphate + beta-D-GlcNAc-(1-&gt;4)-Mur2Ac(oyl-L-Ala-gamma-D-Glu-L-Lys-D-Ala-D-Ala)-di-trans,octa-cis-undecaprenyl diphosphate = [GlcNAc-(1-&gt;4)-Mur2Ac(oyl-L-Ala-gamma-D-Glu-L-Lys-D-Ala-D-Ala)](n+1)-di-trans,octa-cis-undecaprenyl diphosphate + di-trans,octa-cis-undecaprenyl diphosphate + H(+)</text>
        <dbReference type="Rhea" id="RHEA:23708"/>
        <dbReference type="Rhea" id="RHEA-COMP:9602"/>
        <dbReference type="Rhea" id="RHEA-COMP:9603"/>
        <dbReference type="ChEBI" id="CHEBI:15378"/>
        <dbReference type="ChEBI" id="CHEBI:58405"/>
        <dbReference type="ChEBI" id="CHEBI:60033"/>
        <dbReference type="ChEBI" id="CHEBI:78435"/>
        <dbReference type="EC" id="2.4.99.28"/>
    </reaction>
</comment>
<reference evidence="18" key="1">
    <citation type="journal article" date="2014" name="Int. J. Syst. Evol. Microbiol.">
        <title>Complete genome sequence of Corynebacterium casei LMG S-19264T (=DSM 44701T), isolated from a smear-ripened cheese.</title>
        <authorList>
            <consortium name="US DOE Joint Genome Institute (JGI-PGF)"/>
            <person name="Walter F."/>
            <person name="Albersmeier A."/>
            <person name="Kalinowski J."/>
            <person name="Ruckert C."/>
        </authorList>
    </citation>
    <scope>NUCLEOTIDE SEQUENCE</scope>
    <source>
        <strain evidence="18">JCM 4784</strain>
    </source>
</reference>
<dbReference type="GO" id="GO:0008955">
    <property type="term" value="F:peptidoglycan glycosyltransferase activity"/>
    <property type="evidence" value="ECO:0007669"/>
    <property type="project" value="UniProtKB-EC"/>
</dbReference>
<keyword evidence="4" id="KW-0645">Protease</keyword>
<dbReference type="Proteomes" id="UP000608024">
    <property type="component" value="Unassembled WGS sequence"/>
</dbReference>
<feature type="compositionally biased region" description="Pro residues" evidence="14">
    <location>
        <begin position="777"/>
        <end position="814"/>
    </location>
</feature>
<feature type="compositionally biased region" description="Basic and acidic residues" evidence="14">
    <location>
        <begin position="689"/>
        <end position="698"/>
    </location>
</feature>
<dbReference type="InterPro" id="IPR050396">
    <property type="entry name" value="Glycosyltr_51/Transpeptidase"/>
</dbReference>
<feature type="compositionally biased region" description="Pro residues" evidence="14">
    <location>
        <begin position="748"/>
        <end position="762"/>
    </location>
</feature>
<evidence type="ECO:0000256" key="12">
    <source>
        <dbReference type="ARBA" id="ARBA00034000"/>
    </source>
</evidence>
<organism evidence="18 19">
    <name type="scientific">Streptomyces longispororuber</name>
    <dbReference type="NCBI Taxonomy" id="68230"/>
    <lineage>
        <taxon>Bacteria</taxon>
        <taxon>Bacillati</taxon>
        <taxon>Actinomycetota</taxon>
        <taxon>Actinomycetes</taxon>
        <taxon>Kitasatosporales</taxon>
        <taxon>Streptomycetaceae</taxon>
        <taxon>Streptomyces</taxon>
    </lineage>
</organism>
<name>A0A918ZR44_9ACTN</name>
<feature type="transmembrane region" description="Helical" evidence="15">
    <location>
        <begin position="103"/>
        <end position="125"/>
    </location>
</feature>
<reference evidence="18" key="2">
    <citation type="submission" date="2020-09" db="EMBL/GenBank/DDBJ databases">
        <authorList>
            <person name="Sun Q."/>
            <person name="Ohkuma M."/>
        </authorList>
    </citation>
    <scope>NUCLEOTIDE SEQUENCE</scope>
    <source>
        <strain evidence="18">JCM 4784</strain>
    </source>
</reference>
<comment type="similarity">
    <text evidence="1">In the C-terminal section; belongs to the transpeptidase family.</text>
</comment>
<evidence type="ECO:0000313" key="19">
    <source>
        <dbReference type="Proteomes" id="UP000608024"/>
    </source>
</evidence>
<keyword evidence="15" id="KW-0472">Membrane</keyword>
<evidence type="ECO:0000256" key="15">
    <source>
        <dbReference type="SAM" id="Phobius"/>
    </source>
</evidence>